<name>A0AAJ7SK10_PETMA</name>
<protein>
    <submittedName>
        <fullName evidence="4">Olfactomedin-4-like isoform X2</fullName>
    </submittedName>
</protein>
<keyword evidence="3" id="KW-1185">Reference proteome</keyword>
<evidence type="ECO:0000256" key="2">
    <source>
        <dbReference type="SAM" id="SignalP"/>
    </source>
</evidence>
<evidence type="ECO:0000313" key="3">
    <source>
        <dbReference type="Proteomes" id="UP001318040"/>
    </source>
</evidence>
<proteinExistence type="predicted"/>
<reference evidence="4" key="1">
    <citation type="submission" date="2025-08" db="UniProtKB">
        <authorList>
            <consortium name="RefSeq"/>
        </authorList>
    </citation>
    <scope>IDENTIFICATION</scope>
    <source>
        <tissue evidence="4">Sperm</tissue>
    </source>
</reference>
<keyword evidence="2" id="KW-0732">Signal</keyword>
<organism evidence="3 4">
    <name type="scientific">Petromyzon marinus</name>
    <name type="common">Sea lamprey</name>
    <dbReference type="NCBI Taxonomy" id="7757"/>
    <lineage>
        <taxon>Eukaryota</taxon>
        <taxon>Metazoa</taxon>
        <taxon>Chordata</taxon>
        <taxon>Craniata</taxon>
        <taxon>Vertebrata</taxon>
        <taxon>Cyclostomata</taxon>
        <taxon>Hyperoartia</taxon>
        <taxon>Petromyzontiformes</taxon>
        <taxon>Petromyzontidae</taxon>
        <taxon>Petromyzon</taxon>
    </lineage>
</organism>
<gene>
    <name evidence="4" type="primary">LOC116937723</name>
</gene>
<dbReference type="RefSeq" id="XP_032800710.1">
    <property type="nucleotide sequence ID" value="XM_032944819.1"/>
</dbReference>
<feature type="chain" id="PRO_5042594644" evidence="2">
    <location>
        <begin position="20"/>
        <end position="249"/>
    </location>
</feature>
<accession>A0AAJ7SK10</accession>
<feature type="compositionally biased region" description="Polar residues" evidence="1">
    <location>
        <begin position="181"/>
        <end position="192"/>
    </location>
</feature>
<dbReference type="AlphaFoldDB" id="A0AAJ7SK10"/>
<feature type="region of interest" description="Disordered" evidence="1">
    <location>
        <begin position="179"/>
        <end position="223"/>
    </location>
</feature>
<feature type="compositionally biased region" description="Polar residues" evidence="1">
    <location>
        <begin position="213"/>
        <end position="223"/>
    </location>
</feature>
<feature type="signal peptide" evidence="2">
    <location>
        <begin position="1"/>
        <end position="19"/>
    </location>
</feature>
<sequence length="249" mass="28055">MKALLSIVLGLLLQELACSTYLVPGAYTNGSRDAEGQCVCNVYLPDPVFPANTVEQLQLSTQTIATAVTVESQKVAENHATLVRYTALLRNLTVRVERMEQGHDRYTELDFELLRVEIRGMEQLVQQLKLEVSSATLDRLHLSIQNVSVVVKTLEVYDRNNVLLIRRQVDTLRKRLENCQEETNTTMRLPSRTQSQPPSNNPTQPRRNKPIQHASNVAGQSSIGESHKQANLNIAVKHVCVLCILRYLE</sequence>
<dbReference type="Proteomes" id="UP001318040">
    <property type="component" value="Unplaced"/>
</dbReference>
<evidence type="ECO:0000313" key="4">
    <source>
        <dbReference type="RefSeq" id="XP_032800710.1"/>
    </source>
</evidence>
<evidence type="ECO:0000256" key="1">
    <source>
        <dbReference type="SAM" id="MobiDB-lite"/>
    </source>
</evidence>
<feature type="compositionally biased region" description="Low complexity" evidence="1">
    <location>
        <begin position="193"/>
        <end position="205"/>
    </location>
</feature>